<dbReference type="Gene3D" id="2.40.170.20">
    <property type="entry name" value="TonB-dependent receptor, beta-barrel domain"/>
    <property type="match status" value="1"/>
</dbReference>
<dbReference type="OrthoDB" id="8764943at2"/>
<dbReference type="AlphaFoldDB" id="A0A3L9YZA4"/>
<keyword evidence="4" id="KW-0732">Signal</keyword>
<organism evidence="6 7">
    <name type="scientific">Ulvibacter antarcticus</name>
    <dbReference type="NCBI Taxonomy" id="442714"/>
    <lineage>
        <taxon>Bacteria</taxon>
        <taxon>Pseudomonadati</taxon>
        <taxon>Bacteroidota</taxon>
        <taxon>Flavobacteriia</taxon>
        <taxon>Flavobacteriales</taxon>
        <taxon>Flavobacteriaceae</taxon>
        <taxon>Ulvibacter</taxon>
    </lineage>
</organism>
<evidence type="ECO:0000313" key="6">
    <source>
        <dbReference type="EMBL" id="RMA66041.1"/>
    </source>
</evidence>
<keyword evidence="7" id="KW-1185">Reference proteome</keyword>
<dbReference type="Pfam" id="PF14905">
    <property type="entry name" value="OMP_b-brl_3"/>
    <property type="match status" value="1"/>
</dbReference>
<feature type="chain" id="PRO_5018282659" evidence="4">
    <location>
        <begin position="22"/>
        <end position="801"/>
    </location>
</feature>
<evidence type="ECO:0000256" key="1">
    <source>
        <dbReference type="ARBA" id="ARBA00004442"/>
    </source>
</evidence>
<evidence type="ECO:0000256" key="4">
    <source>
        <dbReference type="SAM" id="SignalP"/>
    </source>
</evidence>
<sequence length="801" mass="91196">MKNYILSILLLTAVNIFSQSATISGIVEGSDGLPISFANVLLYELEADSAFTGVTTDEDGSFQISNLQAGKFKISFSFVGYETVDQIVEVVSEKKLGIIILNESTEFLDEAIVTAKRPTIQKTAGKLVFNVENTSVSVGSTFDLLKKTPGVVVIGESIKIKFTTPTIYINGKRVYLSSSEVISLLQNTDASTIKSIEVITSPSAKYDAEAGKVLNIITSRAISIGYKGNVNGRYEQAEFPKYNFGTSHFYKNKWINFYGSYSFSPRFEIKEDDNHIRYFEPDGSTNSIWETNFTRKTRSKAHQANIIADFKLSEKQTLGLTATIFISPNISYKNNGIAEIFNSQHELDSIFKTHSVLENDTDNLSYGLNYTLDLNDEGSKITAAVNYIDYDKDQTQNVGTTYRLPNGVFLRNNSFFTNARQRSNIITGQADLITALFGGTIEAGIKYSDTDTESGLDFFDIENRIQTFNKDLSDDFNYKENIYGEYLSFAKEWDSWNFEAGMRGEYTHIDAISLSLGKINTQKYFEFFPSASLNHAINDNNNVGASYKRSIHRPRYQSLNPFRYFITENNFNGGNPELVPAIESTFTLSYNYKNKLFIEAYYQDIENNLDILTFQDNENRIIRNIDSNLINEFQYSLDIMYYDNLLPWWLVQLTTSTFYLENKFFSVESDENTYSNSTFGFYGYIYNGVTLSKKSNLSSDITATYISNLISGSYKYENQFNLSISFRKTFWDNRASINIGVDDIFDTNNIPLNSKYYNQDNGYFAKSESRLFRVGFRYNFGNARLHDNNKNLNTEEKDRLN</sequence>
<dbReference type="SUPFAM" id="SSF56935">
    <property type="entry name" value="Porins"/>
    <property type="match status" value="1"/>
</dbReference>
<evidence type="ECO:0000313" key="7">
    <source>
        <dbReference type="Proteomes" id="UP000271339"/>
    </source>
</evidence>
<gene>
    <name evidence="6" type="ORF">BXY75_0458</name>
</gene>
<keyword evidence="3" id="KW-0998">Cell outer membrane</keyword>
<dbReference type="SUPFAM" id="SSF49464">
    <property type="entry name" value="Carboxypeptidase regulatory domain-like"/>
    <property type="match status" value="1"/>
</dbReference>
<evidence type="ECO:0000256" key="2">
    <source>
        <dbReference type="ARBA" id="ARBA00023136"/>
    </source>
</evidence>
<reference evidence="6 7" key="1">
    <citation type="submission" date="2018-10" db="EMBL/GenBank/DDBJ databases">
        <title>Genomic Encyclopedia of Archaeal and Bacterial Type Strains, Phase II (KMG-II): from individual species to whole genera.</title>
        <authorList>
            <person name="Goeker M."/>
        </authorList>
    </citation>
    <scope>NUCLEOTIDE SEQUENCE [LARGE SCALE GENOMIC DNA]</scope>
    <source>
        <strain evidence="6 7">DSM 23424</strain>
    </source>
</reference>
<dbReference type="Proteomes" id="UP000271339">
    <property type="component" value="Unassembled WGS sequence"/>
</dbReference>
<name>A0A3L9YZA4_9FLAO</name>
<dbReference type="InterPro" id="IPR041700">
    <property type="entry name" value="OMP_b-brl_3"/>
</dbReference>
<dbReference type="Gene3D" id="2.60.40.1120">
    <property type="entry name" value="Carboxypeptidase-like, regulatory domain"/>
    <property type="match status" value="1"/>
</dbReference>
<dbReference type="InterPro" id="IPR008969">
    <property type="entry name" value="CarboxyPept-like_regulatory"/>
</dbReference>
<protein>
    <submittedName>
        <fullName evidence="6">Outer membrane receptor protein involved in Fe transport</fullName>
    </submittedName>
</protein>
<feature type="signal peptide" evidence="4">
    <location>
        <begin position="1"/>
        <end position="21"/>
    </location>
</feature>
<dbReference type="Pfam" id="PF13715">
    <property type="entry name" value="CarbopepD_reg_2"/>
    <property type="match status" value="1"/>
</dbReference>
<dbReference type="InterPro" id="IPR036942">
    <property type="entry name" value="Beta-barrel_TonB_sf"/>
</dbReference>
<keyword evidence="6" id="KW-0675">Receptor</keyword>
<keyword evidence="2" id="KW-0472">Membrane</keyword>
<accession>A0A3L9YZA4</accession>
<dbReference type="RefSeq" id="WP_121906059.1">
    <property type="nucleotide sequence ID" value="NZ_REFC01000011.1"/>
</dbReference>
<dbReference type="GO" id="GO:0009279">
    <property type="term" value="C:cell outer membrane"/>
    <property type="evidence" value="ECO:0007669"/>
    <property type="project" value="UniProtKB-SubCell"/>
</dbReference>
<feature type="domain" description="Outer membrane protein beta-barrel" evidence="5">
    <location>
        <begin position="373"/>
        <end position="778"/>
    </location>
</feature>
<comment type="caution">
    <text evidence="6">The sequence shown here is derived from an EMBL/GenBank/DDBJ whole genome shotgun (WGS) entry which is preliminary data.</text>
</comment>
<evidence type="ECO:0000256" key="3">
    <source>
        <dbReference type="ARBA" id="ARBA00023237"/>
    </source>
</evidence>
<comment type="subcellular location">
    <subcellularLocation>
        <location evidence="1">Cell outer membrane</location>
    </subcellularLocation>
</comment>
<proteinExistence type="predicted"/>
<dbReference type="EMBL" id="REFC01000011">
    <property type="protein sequence ID" value="RMA66041.1"/>
    <property type="molecule type" value="Genomic_DNA"/>
</dbReference>
<evidence type="ECO:0000259" key="5">
    <source>
        <dbReference type="Pfam" id="PF14905"/>
    </source>
</evidence>